<dbReference type="GO" id="GO:0000166">
    <property type="term" value="F:nucleotide binding"/>
    <property type="evidence" value="ECO:0007669"/>
    <property type="project" value="UniProtKB-KW"/>
</dbReference>
<evidence type="ECO:0000313" key="9">
    <source>
        <dbReference type="Proteomes" id="UP000652761"/>
    </source>
</evidence>
<name>A0A843V122_COLES</name>
<reference evidence="8" key="1">
    <citation type="submission" date="2017-07" db="EMBL/GenBank/DDBJ databases">
        <title>Taro Niue Genome Assembly and Annotation.</title>
        <authorList>
            <person name="Atibalentja N."/>
            <person name="Keating K."/>
            <person name="Fields C.J."/>
        </authorList>
    </citation>
    <scope>NUCLEOTIDE SEQUENCE</scope>
    <source>
        <strain evidence="8">Niue_2</strain>
        <tissue evidence="8">Leaf</tissue>
    </source>
</reference>
<evidence type="ECO:0000313" key="8">
    <source>
        <dbReference type="EMBL" id="MQL88397.1"/>
    </source>
</evidence>
<keyword evidence="9" id="KW-1185">Reference proteome</keyword>
<dbReference type="Pfam" id="PF03140">
    <property type="entry name" value="DUF247"/>
    <property type="match status" value="1"/>
</dbReference>
<dbReference type="InterPro" id="IPR004158">
    <property type="entry name" value="DUF247_pln"/>
</dbReference>
<proteinExistence type="inferred from homology"/>
<evidence type="ECO:0000256" key="5">
    <source>
        <dbReference type="ARBA" id="ARBA00022821"/>
    </source>
</evidence>
<dbReference type="Pfam" id="PF18052">
    <property type="entry name" value="Rx_N"/>
    <property type="match status" value="1"/>
</dbReference>
<organism evidence="8 9">
    <name type="scientific">Colocasia esculenta</name>
    <name type="common">Wild taro</name>
    <name type="synonym">Arum esculentum</name>
    <dbReference type="NCBI Taxonomy" id="4460"/>
    <lineage>
        <taxon>Eukaryota</taxon>
        <taxon>Viridiplantae</taxon>
        <taxon>Streptophyta</taxon>
        <taxon>Embryophyta</taxon>
        <taxon>Tracheophyta</taxon>
        <taxon>Spermatophyta</taxon>
        <taxon>Magnoliopsida</taxon>
        <taxon>Liliopsida</taxon>
        <taxon>Araceae</taxon>
        <taxon>Aroideae</taxon>
        <taxon>Colocasieae</taxon>
        <taxon>Colocasia</taxon>
    </lineage>
</organism>
<sequence length="517" mass="59474">MTESTSKSGGRRRYPLSDRAFEAERRHPKGDRGGEADRKGTRQPTAAVLPSLRKVEKEAYELKLVSIGPLYNDSKSLRPMEEIKMMYLHDLLSRSPRNRLDGYLAYAEKLELSKDKFVKTLVVDGCFIIEYLAKRVFKQTPGTPHLANVRWGFAHLRRDLMLLENQIPFFVLVKFFEQSEIPFVGSREKPLTLMHLALAFLGVNTAESSRPPVEDVLHLLHLHHQCLDPGRLPRRSTDQIQNVPRMIPCATELRQAGVKFRQKDGVDSYLKVSFSEGTMEIPRLSVEDATSTRLRNFIALEQCYPEVGSYFTSYGILMDNIINTESDVVIIRTHRIIETKLGSDKEVAKMFNTLCKGTHLKYQAHYNARLFKDMTEYSEVARHRWRATLERAHLRSPWAIISILAGFLLLALTLTQTLQRTHSPFVNGYHLSYCSRRNDHLRLQCGGCGAKLCILRRQEFNSVWYLKDEINKISESVVTIQGVVEDAERKLLQDEDVRKWIRDLKNAGYDMEDALCD</sequence>
<comment type="similarity">
    <text evidence="1">Belongs to the disease resistance NB-LRR family.</text>
</comment>
<feature type="compositionally biased region" description="Basic and acidic residues" evidence="6">
    <location>
        <begin position="15"/>
        <end position="40"/>
    </location>
</feature>
<dbReference type="AlphaFoldDB" id="A0A843V122"/>
<dbReference type="OrthoDB" id="1589813at2759"/>
<comment type="caution">
    <text evidence="8">The sequence shown here is derived from an EMBL/GenBank/DDBJ whole genome shotgun (WGS) entry which is preliminary data.</text>
</comment>
<keyword evidence="2" id="KW-0433">Leucine-rich repeat</keyword>
<dbReference type="EMBL" id="NMUH01001053">
    <property type="protein sequence ID" value="MQL88397.1"/>
    <property type="molecule type" value="Genomic_DNA"/>
</dbReference>
<dbReference type="InterPro" id="IPR041118">
    <property type="entry name" value="Rx_N"/>
</dbReference>
<gene>
    <name evidence="8" type="ORF">Taro_020956</name>
</gene>
<keyword evidence="4" id="KW-0547">Nucleotide-binding</keyword>
<dbReference type="PANTHER" id="PTHR31170:SF25">
    <property type="entry name" value="BNAA09G04570D PROTEIN"/>
    <property type="match status" value="1"/>
</dbReference>
<dbReference type="GO" id="GO:0006952">
    <property type="term" value="P:defense response"/>
    <property type="evidence" value="ECO:0007669"/>
    <property type="project" value="UniProtKB-KW"/>
</dbReference>
<evidence type="ECO:0000256" key="6">
    <source>
        <dbReference type="SAM" id="MobiDB-lite"/>
    </source>
</evidence>
<keyword evidence="3" id="KW-0677">Repeat</keyword>
<feature type="domain" description="Disease resistance N-terminal" evidence="7">
    <location>
        <begin position="451"/>
        <end position="515"/>
    </location>
</feature>
<evidence type="ECO:0000256" key="3">
    <source>
        <dbReference type="ARBA" id="ARBA00022737"/>
    </source>
</evidence>
<dbReference type="Proteomes" id="UP000652761">
    <property type="component" value="Unassembled WGS sequence"/>
</dbReference>
<protein>
    <recommendedName>
        <fullName evidence="7">Disease resistance N-terminal domain-containing protein</fullName>
    </recommendedName>
</protein>
<feature type="region of interest" description="Disordered" evidence="6">
    <location>
        <begin position="1"/>
        <end position="46"/>
    </location>
</feature>
<keyword evidence="5" id="KW-0611">Plant defense</keyword>
<evidence type="ECO:0000256" key="1">
    <source>
        <dbReference type="ARBA" id="ARBA00008894"/>
    </source>
</evidence>
<dbReference type="PANTHER" id="PTHR31170">
    <property type="entry name" value="BNAC04G53230D PROTEIN"/>
    <property type="match status" value="1"/>
</dbReference>
<dbReference type="Gene3D" id="1.20.5.4130">
    <property type="match status" value="1"/>
</dbReference>
<evidence type="ECO:0000256" key="4">
    <source>
        <dbReference type="ARBA" id="ARBA00022741"/>
    </source>
</evidence>
<accession>A0A843V122</accession>
<evidence type="ECO:0000256" key="2">
    <source>
        <dbReference type="ARBA" id="ARBA00022614"/>
    </source>
</evidence>
<evidence type="ECO:0000259" key="7">
    <source>
        <dbReference type="Pfam" id="PF18052"/>
    </source>
</evidence>